<dbReference type="PROSITE" id="PS00455">
    <property type="entry name" value="AMP_BINDING"/>
    <property type="match status" value="1"/>
</dbReference>
<dbReference type="FunCoup" id="A0A3G9J9U7">
    <property type="interactions" value="70"/>
</dbReference>
<proteinExistence type="predicted"/>
<dbReference type="InterPro" id="IPR045851">
    <property type="entry name" value="AMP-bd_C_sf"/>
</dbReference>
<accession>A0A3G9J9U7</accession>
<dbReference type="KEGG" id="ebm:SG0102_00790"/>
<dbReference type="PANTHER" id="PTHR45527">
    <property type="entry name" value="NONRIBOSOMAL PEPTIDE SYNTHETASE"/>
    <property type="match status" value="1"/>
</dbReference>
<dbReference type="SUPFAM" id="SSF56801">
    <property type="entry name" value="Acetyl-CoA synthetase-like"/>
    <property type="match status" value="1"/>
</dbReference>
<dbReference type="EMBL" id="AP019309">
    <property type="protein sequence ID" value="BBH25145.1"/>
    <property type="molecule type" value="Genomic_DNA"/>
</dbReference>
<reference evidence="2 3" key="1">
    <citation type="submission" date="2018-11" db="EMBL/GenBank/DDBJ databases">
        <title>Novel Erysipelotrichaceae bacterium isolated from small intestine of a swine.</title>
        <authorList>
            <person name="Kim J.S."/>
            <person name="Choe H."/>
            <person name="Lee Y.R."/>
            <person name="Kim K.M."/>
            <person name="Park D.S."/>
        </authorList>
    </citation>
    <scope>NUCLEOTIDE SEQUENCE [LARGE SCALE GENOMIC DNA]</scope>
    <source>
        <strain evidence="2 3">SG0102</strain>
    </source>
</reference>
<dbReference type="Proteomes" id="UP000268059">
    <property type="component" value="Chromosome"/>
</dbReference>
<protein>
    <submittedName>
        <fullName evidence="2">Amino acid adenylation protein</fullName>
    </submittedName>
</protein>
<gene>
    <name evidence="2" type="ORF">SG0102_00790</name>
</gene>
<dbReference type="GO" id="GO:0031177">
    <property type="term" value="F:phosphopantetheine binding"/>
    <property type="evidence" value="ECO:0007669"/>
    <property type="project" value="TreeGrafter"/>
</dbReference>
<dbReference type="RefSeq" id="WP_197715057.1">
    <property type="nucleotide sequence ID" value="NZ_AP019309.1"/>
</dbReference>
<organism evidence="2 3">
    <name type="scientific">Intestinibaculum porci</name>
    <dbReference type="NCBI Taxonomy" id="2487118"/>
    <lineage>
        <taxon>Bacteria</taxon>
        <taxon>Bacillati</taxon>
        <taxon>Bacillota</taxon>
        <taxon>Erysipelotrichia</taxon>
        <taxon>Erysipelotrichales</taxon>
        <taxon>Erysipelotrichaceae</taxon>
        <taxon>Intestinibaculum</taxon>
    </lineage>
</organism>
<dbReference type="GO" id="GO:0043041">
    <property type="term" value="P:amino acid activation for nonribosomal peptide biosynthetic process"/>
    <property type="evidence" value="ECO:0007669"/>
    <property type="project" value="TreeGrafter"/>
</dbReference>
<evidence type="ECO:0000259" key="1">
    <source>
        <dbReference type="Pfam" id="PF00501"/>
    </source>
</evidence>
<dbReference type="InterPro" id="IPR042099">
    <property type="entry name" value="ANL_N_sf"/>
</dbReference>
<evidence type="ECO:0000313" key="2">
    <source>
        <dbReference type="EMBL" id="BBH25145.1"/>
    </source>
</evidence>
<feature type="domain" description="AMP-dependent synthetase/ligase" evidence="1">
    <location>
        <begin position="8"/>
        <end position="361"/>
    </location>
</feature>
<keyword evidence="3" id="KW-1185">Reference proteome</keyword>
<evidence type="ECO:0000313" key="3">
    <source>
        <dbReference type="Proteomes" id="UP000268059"/>
    </source>
</evidence>
<dbReference type="InParanoid" id="A0A3G9J9U7"/>
<dbReference type="GO" id="GO:0005737">
    <property type="term" value="C:cytoplasm"/>
    <property type="evidence" value="ECO:0007669"/>
    <property type="project" value="TreeGrafter"/>
</dbReference>
<dbReference type="Gene3D" id="3.30.300.30">
    <property type="match status" value="1"/>
</dbReference>
<dbReference type="GO" id="GO:0044550">
    <property type="term" value="P:secondary metabolite biosynthetic process"/>
    <property type="evidence" value="ECO:0007669"/>
    <property type="project" value="TreeGrafter"/>
</dbReference>
<sequence>MKNVYELLQRSARCYPDAIALSNGRDTCTFEQLHNSVRQLGSGIAAYSRQSPVIIFLDHDLPAVISMLGIALSGNSYCIFNTDLPDLRLQAMERALSARYVITDQAHIQKAMELFPNQKILRYEKLISSEINTSLLQECLENQIDLDPLYINFTSGSTGIPKGVIINHRSVLDFIPTFDDLFHITNQDVLANQAPFDFDVCVKDIYTMLNVGATLVLVPRVLFSQPAPLLDFLSDQKVTTMIWAVSALTLISVYHGLDYRVPEYVDKILFSGEMMPYKHLKNYLDHMPETMFVNLYGPTEITCNALYHIIDRHRDYAKELPIGKPFPNKRVELRQNGKRISKPYTIGEIYVSGSCLALGYLNHESPAFIEENTRGYKERYYNTGDLAYLNKQGEYVFKGRSDFQIKYMGHRIELEEIDQMLLHQKDVQASCALFDQEKEKLIAYYIGDIDHKTLKSQLLKELPRFMIPAKLMQLDCFPLNKNGKLDRKKLMEDYHGRYRKHV</sequence>
<dbReference type="Gene3D" id="3.40.50.12780">
    <property type="entry name" value="N-terminal domain of ligase-like"/>
    <property type="match status" value="1"/>
</dbReference>
<dbReference type="InterPro" id="IPR020845">
    <property type="entry name" value="AMP-binding_CS"/>
</dbReference>
<dbReference type="InterPro" id="IPR000873">
    <property type="entry name" value="AMP-dep_synth/lig_dom"/>
</dbReference>
<dbReference type="Pfam" id="PF00501">
    <property type="entry name" value="AMP-binding"/>
    <property type="match status" value="1"/>
</dbReference>
<name>A0A3G9J9U7_9FIRM</name>
<dbReference type="PANTHER" id="PTHR45527:SF1">
    <property type="entry name" value="FATTY ACID SYNTHASE"/>
    <property type="match status" value="1"/>
</dbReference>
<dbReference type="AlphaFoldDB" id="A0A3G9J9U7"/>